<sequence length="788" mass="90196">MRIRYLYIALLLDAVASPAVADLALTNGSKATTDSSIMHRNNVVPTRSLRYVKLASTNNEARANVNFKALRNLVNKINHNDIRSRLLGRIKVKSITVAKLRNQLLNLDDVPFADRIRALVEMGEFTRKLSTKIAERMQDNKLLVIYLQQLDKLAKEPALRRNCAILRSNAYSCLTVEDFGGNYFELIDLVSSPNYSKLVKSKKLVEKLIAACYDDKMQLADMATMLKLEKPGSYLINSPVLGAFLEHLSLRSQNTNTGDLIKELIHIFGEERLSILFHAASISSDHNMDMIGTSFEILQFELWRKYKASPDKLQTMITANDLRNEYSDKILFTYNAYYDAITSTEAWASKSKNFDLIATPEYQEWSDALMKPFPDDLTKPFPDDYPIKAKICSLVYGDETLITALLSSDNGGHHESQQLLDELITLCVAEKLVKSHVKIIFNRLLADENLVTNPLLNGWAKYIDLLLRKPSVTSADKAYVISKDIMLATDLEKAKDLAALAANHIHVAAHYSFQDTQFVRWKTYNRVPDDIKKILQNSHDDRALLAIDRKVYTAYEAYCLSSDTIGDYRYDNLILDTNFLLFKLNEKKSSFFTTELYMSWSKFLHNDYVIVDNVELVAFRRWYSDKELLLLLLSPDNMNNIRSRTLLEQLIAAWASDGEGPAPVHLIITLIQEREKWYVTPMLEVWANYNNLMSKENRNSYLLLVDLEDIILAGLLQIELQSNPSSKIAINLQRAQFRRWMAMQIDDNFIHSICVTNFRTDSKELVKIDKTFLSAYNTYLIDTFTTAS</sequence>
<name>A0A976FP15_BRELC</name>
<organism evidence="2 3">
    <name type="scientific">Bremia lactucae</name>
    <name type="common">Lettuce downy mildew</name>
    <dbReference type="NCBI Taxonomy" id="4779"/>
    <lineage>
        <taxon>Eukaryota</taxon>
        <taxon>Sar</taxon>
        <taxon>Stramenopiles</taxon>
        <taxon>Oomycota</taxon>
        <taxon>Peronosporomycetes</taxon>
        <taxon>Peronosporales</taxon>
        <taxon>Peronosporaceae</taxon>
        <taxon>Bremia</taxon>
    </lineage>
</organism>
<dbReference type="KEGG" id="blac:94351231"/>
<dbReference type="OrthoDB" id="128291at2759"/>
<evidence type="ECO:0008006" key="4">
    <source>
        <dbReference type="Google" id="ProtNLM"/>
    </source>
</evidence>
<gene>
    <name evidence="2" type="ORF">CCR75_007501</name>
</gene>
<dbReference type="AlphaFoldDB" id="A0A976FP15"/>
<dbReference type="RefSeq" id="XP_067819455.1">
    <property type="nucleotide sequence ID" value="XM_067965560.1"/>
</dbReference>
<accession>A0A976FP15</accession>
<evidence type="ECO:0000313" key="3">
    <source>
        <dbReference type="Proteomes" id="UP000294530"/>
    </source>
</evidence>
<comment type="caution">
    <text evidence="2">The sequence shown here is derived from an EMBL/GenBank/DDBJ whole genome shotgun (WGS) entry which is preliminary data.</text>
</comment>
<feature type="chain" id="PRO_5037217033" description="Secreted RxLR effector" evidence="1">
    <location>
        <begin position="22"/>
        <end position="788"/>
    </location>
</feature>
<keyword evidence="1" id="KW-0732">Signal</keyword>
<protein>
    <recommendedName>
        <fullName evidence="4">Secreted RxLR effector</fullName>
    </recommendedName>
</protein>
<dbReference type="Proteomes" id="UP000294530">
    <property type="component" value="Unassembled WGS sequence"/>
</dbReference>
<evidence type="ECO:0000256" key="1">
    <source>
        <dbReference type="SAM" id="SignalP"/>
    </source>
</evidence>
<reference evidence="2 3" key="1">
    <citation type="journal article" date="2021" name="Genome Biol.">
        <title>AFLAP: assembly-free linkage analysis pipeline using k-mers from genome sequencing data.</title>
        <authorList>
            <person name="Fletcher K."/>
            <person name="Zhang L."/>
            <person name="Gil J."/>
            <person name="Han R."/>
            <person name="Cavanaugh K."/>
            <person name="Michelmore R."/>
        </authorList>
    </citation>
    <scope>NUCLEOTIDE SEQUENCE [LARGE SCALE GENOMIC DNA]</scope>
    <source>
        <strain evidence="2 3">SF5</strain>
    </source>
</reference>
<dbReference type="EMBL" id="SHOA02000019">
    <property type="protein sequence ID" value="TDH69956.1"/>
    <property type="molecule type" value="Genomic_DNA"/>
</dbReference>
<evidence type="ECO:0000313" key="2">
    <source>
        <dbReference type="EMBL" id="TDH69956.1"/>
    </source>
</evidence>
<keyword evidence="3" id="KW-1185">Reference proteome</keyword>
<dbReference type="GeneID" id="94351231"/>
<feature type="signal peptide" evidence="1">
    <location>
        <begin position="1"/>
        <end position="21"/>
    </location>
</feature>
<proteinExistence type="predicted"/>